<dbReference type="Proteomes" id="UP001055811">
    <property type="component" value="Linkage Group LG02"/>
</dbReference>
<name>A0ACB9GB38_CICIN</name>
<keyword evidence="2" id="KW-1185">Reference proteome</keyword>
<accession>A0ACB9GB38</accession>
<dbReference type="EMBL" id="CM042010">
    <property type="protein sequence ID" value="KAI3780260.1"/>
    <property type="molecule type" value="Genomic_DNA"/>
</dbReference>
<organism evidence="1 2">
    <name type="scientific">Cichorium intybus</name>
    <name type="common">Chicory</name>
    <dbReference type="NCBI Taxonomy" id="13427"/>
    <lineage>
        <taxon>Eukaryota</taxon>
        <taxon>Viridiplantae</taxon>
        <taxon>Streptophyta</taxon>
        <taxon>Embryophyta</taxon>
        <taxon>Tracheophyta</taxon>
        <taxon>Spermatophyta</taxon>
        <taxon>Magnoliopsida</taxon>
        <taxon>eudicotyledons</taxon>
        <taxon>Gunneridae</taxon>
        <taxon>Pentapetalae</taxon>
        <taxon>asterids</taxon>
        <taxon>campanulids</taxon>
        <taxon>Asterales</taxon>
        <taxon>Asteraceae</taxon>
        <taxon>Cichorioideae</taxon>
        <taxon>Cichorieae</taxon>
        <taxon>Cichoriinae</taxon>
        <taxon>Cichorium</taxon>
    </lineage>
</organism>
<proteinExistence type="predicted"/>
<evidence type="ECO:0000313" key="2">
    <source>
        <dbReference type="Proteomes" id="UP001055811"/>
    </source>
</evidence>
<reference evidence="1 2" key="2">
    <citation type="journal article" date="2022" name="Mol. Ecol. Resour.">
        <title>The genomes of chicory, endive, great burdock and yacon provide insights into Asteraceae paleo-polyploidization history and plant inulin production.</title>
        <authorList>
            <person name="Fan W."/>
            <person name="Wang S."/>
            <person name="Wang H."/>
            <person name="Wang A."/>
            <person name="Jiang F."/>
            <person name="Liu H."/>
            <person name="Zhao H."/>
            <person name="Xu D."/>
            <person name="Zhang Y."/>
        </authorList>
    </citation>
    <scope>NUCLEOTIDE SEQUENCE [LARGE SCALE GENOMIC DNA]</scope>
    <source>
        <strain evidence="2">cv. Punajuju</strain>
        <tissue evidence="1">Leaves</tissue>
    </source>
</reference>
<evidence type="ECO:0000313" key="1">
    <source>
        <dbReference type="EMBL" id="KAI3780260.1"/>
    </source>
</evidence>
<comment type="caution">
    <text evidence="1">The sequence shown here is derived from an EMBL/GenBank/DDBJ whole genome shotgun (WGS) entry which is preliminary data.</text>
</comment>
<gene>
    <name evidence="1" type="ORF">L2E82_10232</name>
</gene>
<sequence>MGRLCGGGRIRPSANRMEQKKIHTCRSSRTENGGDALDGGDGGSLPQTCRRRLTEERRGVGGCDWFNERSGDVGAGKSMEAGKGQK</sequence>
<protein>
    <submittedName>
        <fullName evidence="1">Uncharacterized protein</fullName>
    </submittedName>
</protein>
<reference evidence="2" key="1">
    <citation type="journal article" date="2022" name="Mol. Ecol. Resour.">
        <title>The genomes of chicory, endive, great burdock and yacon provide insights into Asteraceae palaeo-polyploidization history and plant inulin production.</title>
        <authorList>
            <person name="Fan W."/>
            <person name="Wang S."/>
            <person name="Wang H."/>
            <person name="Wang A."/>
            <person name="Jiang F."/>
            <person name="Liu H."/>
            <person name="Zhao H."/>
            <person name="Xu D."/>
            <person name="Zhang Y."/>
        </authorList>
    </citation>
    <scope>NUCLEOTIDE SEQUENCE [LARGE SCALE GENOMIC DNA]</scope>
    <source>
        <strain evidence="2">cv. Punajuju</strain>
    </source>
</reference>